<reference evidence="1" key="1">
    <citation type="submission" date="2021-03" db="EMBL/GenBank/DDBJ databases">
        <authorList>
            <consortium name="DOE Joint Genome Institute"/>
            <person name="Ahrendt S."/>
            <person name="Looney B.P."/>
            <person name="Miyauchi S."/>
            <person name="Morin E."/>
            <person name="Drula E."/>
            <person name="Courty P.E."/>
            <person name="Chicoki N."/>
            <person name="Fauchery L."/>
            <person name="Kohler A."/>
            <person name="Kuo A."/>
            <person name="Labutti K."/>
            <person name="Pangilinan J."/>
            <person name="Lipzen A."/>
            <person name="Riley R."/>
            <person name="Andreopoulos W."/>
            <person name="He G."/>
            <person name="Johnson J."/>
            <person name="Barry K.W."/>
            <person name="Grigoriev I.V."/>
            <person name="Nagy L."/>
            <person name="Hibbett D."/>
            <person name="Henrissat B."/>
            <person name="Matheny P.B."/>
            <person name="Labbe J."/>
            <person name="Martin F."/>
        </authorList>
    </citation>
    <scope>NUCLEOTIDE SEQUENCE</scope>
    <source>
        <strain evidence="1">HHB10654</strain>
    </source>
</reference>
<organism evidence="1 2">
    <name type="scientific">Artomyces pyxidatus</name>
    <dbReference type="NCBI Taxonomy" id="48021"/>
    <lineage>
        <taxon>Eukaryota</taxon>
        <taxon>Fungi</taxon>
        <taxon>Dikarya</taxon>
        <taxon>Basidiomycota</taxon>
        <taxon>Agaricomycotina</taxon>
        <taxon>Agaricomycetes</taxon>
        <taxon>Russulales</taxon>
        <taxon>Auriscalpiaceae</taxon>
        <taxon>Artomyces</taxon>
    </lineage>
</organism>
<evidence type="ECO:0000313" key="1">
    <source>
        <dbReference type="EMBL" id="KAI0069187.1"/>
    </source>
</evidence>
<sequence length="456" mass="50673">MADDYAAFWYTTNSPTGWVGSFDPSKPTIILLPPPYLDSTWLNTQFEDPRLDANFNMIAFDARHTGKTLARVHGGQDAWTDAADLAMACQELCLPPAHVWAAEAPATYCALRFATLFPDMCLSVTLITAPSAPDSTSTPFSTLHELLHMWCEAEELRTLEHAFTNILNVSFGPHLSIDLHDELIAHYEKHYPPCKRAAIMHIGAQIIGSEALGAKDFFPITQPVLLIHGDQDEFHSVAHAYRVRDELVNARYGAQLYLLRGARGGIGTIPGHASVANRVFASFLDRLPLARSDICPPAEPIEQRMARALKILAEFTGDPHIVHRDPLSAMAFSCVPRDVQRRLTEQFATLSKAEHPAFSPLSSDGRPIRKYSERIHDHWFHVDHDGMSYAAGVEDDEWSPPNKRQNTALQDFKHTRSRAANAVLLDASSLEHAVIKNSLSRVASATGVPVTRFFRI</sequence>
<gene>
    <name evidence="1" type="ORF">BV25DRAFT_1910883</name>
</gene>
<name>A0ACB8TL53_9AGAM</name>
<dbReference type="Proteomes" id="UP000814140">
    <property type="component" value="Unassembled WGS sequence"/>
</dbReference>
<accession>A0ACB8TL53</accession>
<protein>
    <submittedName>
        <fullName evidence="1">Alpha/beta-hydrolase</fullName>
    </submittedName>
</protein>
<comment type="caution">
    <text evidence="1">The sequence shown here is derived from an EMBL/GenBank/DDBJ whole genome shotgun (WGS) entry which is preliminary data.</text>
</comment>
<proteinExistence type="predicted"/>
<evidence type="ECO:0000313" key="2">
    <source>
        <dbReference type="Proteomes" id="UP000814140"/>
    </source>
</evidence>
<reference evidence="1" key="2">
    <citation type="journal article" date="2022" name="New Phytol.">
        <title>Evolutionary transition to the ectomycorrhizal habit in the genomes of a hyperdiverse lineage of mushroom-forming fungi.</title>
        <authorList>
            <person name="Looney B."/>
            <person name="Miyauchi S."/>
            <person name="Morin E."/>
            <person name="Drula E."/>
            <person name="Courty P.E."/>
            <person name="Kohler A."/>
            <person name="Kuo A."/>
            <person name="LaButti K."/>
            <person name="Pangilinan J."/>
            <person name="Lipzen A."/>
            <person name="Riley R."/>
            <person name="Andreopoulos W."/>
            <person name="He G."/>
            <person name="Johnson J."/>
            <person name="Nolan M."/>
            <person name="Tritt A."/>
            <person name="Barry K.W."/>
            <person name="Grigoriev I.V."/>
            <person name="Nagy L.G."/>
            <person name="Hibbett D."/>
            <person name="Henrissat B."/>
            <person name="Matheny P.B."/>
            <person name="Labbe J."/>
            <person name="Martin F.M."/>
        </authorList>
    </citation>
    <scope>NUCLEOTIDE SEQUENCE</scope>
    <source>
        <strain evidence="1">HHB10654</strain>
    </source>
</reference>
<dbReference type="EMBL" id="MU277187">
    <property type="protein sequence ID" value="KAI0069187.1"/>
    <property type="molecule type" value="Genomic_DNA"/>
</dbReference>
<keyword evidence="2" id="KW-1185">Reference proteome</keyword>